<evidence type="ECO:0000313" key="5">
    <source>
        <dbReference type="Proteomes" id="UP000027195"/>
    </source>
</evidence>
<dbReference type="HOGENOM" id="CLU_250739_0_0_1"/>
<feature type="region of interest" description="Disordered" evidence="1">
    <location>
        <begin position="1173"/>
        <end position="1342"/>
    </location>
</feature>
<feature type="compositionally biased region" description="Basic and acidic residues" evidence="1">
    <location>
        <begin position="1137"/>
        <end position="1151"/>
    </location>
</feature>
<protein>
    <submittedName>
        <fullName evidence="4">Uncharacterized protein</fullName>
    </submittedName>
</protein>
<feature type="compositionally biased region" description="Basic and acidic residues" evidence="1">
    <location>
        <begin position="128"/>
        <end position="137"/>
    </location>
</feature>
<dbReference type="Proteomes" id="UP000027195">
    <property type="component" value="Unassembled WGS sequence"/>
</dbReference>
<feature type="region of interest" description="Disordered" evidence="1">
    <location>
        <begin position="117"/>
        <end position="166"/>
    </location>
</feature>
<dbReference type="InParanoid" id="A0A067M082"/>
<organism evidence="4 5">
    <name type="scientific">Botryobasidium botryosum (strain FD-172 SS1)</name>
    <dbReference type="NCBI Taxonomy" id="930990"/>
    <lineage>
        <taxon>Eukaryota</taxon>
        <taxon>Fungi</taxon>
        <taxon>Dikarya</taxon>
        <taxon>Basidiomycota</taxon>
        <taxon>Agaricomycotina</taxon>
        <taxon>Agaricomycetes</taxon>
        <taxon>Cantharellales</taxon>
        <taxon>Botryobasidiaceae</taxon>
        <taxon>Botryobasidium</taxon>
    </lineage>
</organism>
<evidence type="ECO:0000256" key="3">
    <source>
        <dbReference type="SAM" id="SignalP"/>
    </source>
</evidence>
<feature type="region of interest" description="Disordered" evidence="1">
    <location>
        <begin position="898"/>
        <end position="919"/>
    </location>
</feature>
<feature type="region of interest" description="Disordered" evidence="1">
    <location>
        <begin position="532"/>
        <end position="604"/>
    </location>
</feature>
<feature type="transmembrane region" description="Helical" evidence="2">
    <location>
        <begin position="268"/>
        <end position="296"/>
    </location>
</feature>
<feature type="region of interest" description="Disordered" evidence="1">
    <location>
        <begin position="1120"/>
        <end position="1154"/>
    </location>
</feature>
<keyword evidence="3" id="KW-0732">Signal</keyword>
<feature type="compositionally biased region" description="Basic and acidic residues" evidence="1">
    <location>
        <begin position="792"/>
        <end position="810"/>
    </location>
</feature>
<proteinExistence type="predicted"/>
<feature type="compositionally biased region" description="Low complexity" evidence="1">
    <location>
        <begin position="1253"/>
        <end position="1263"/>
    </location>
</feature>
<feature type="signal peptide" evidence="3">
    <location>
        <begin position="1"/>
        <end position="18"/>
    </location>
</feature>
<feature type="compositionally biased region" description="Polar residues" evidence="1">
    <location>
        <begin position="142"/>
        <end position="155"/>
    </location>
</feature>
<feature type="region of interest" description="Disordered" evidence="1">
    <location>
        <begin position="1073"/>
        <end position="1104"/>
    </location>
</feature>
<name>A0A067M082_BOTB1</name>
<keyword evidence="2" id="KW-0812">Transmembrane</keyword>
<feature type="region of interest" description="Disordered" evidence="1">
    <location>
        <begin position="620"/>
        <end position="661"/>
    </location>
</feature>
<feature type="region of interest" description="Disordered" evidence="1">
    <location>
        <begin position="771"/>
        <end position="810"/>
    </location>
</feature>
<feature type="compositionally biased region" description="Gly residues" evidence="1">
    <location>
        <begin position="1243"/>
        <end position="1252"/>
    </location>
</feature>
<evidence type="ECO:0000313" key="4">
    <source>
        <dbReference type="EMBL" id="KDQ08924.1"/>
    </source>
</evidence>
<keyword evidence="2" id="KW-0472">Membrane</keyword>
<gene>
    <name evidence="4" type="ORF">BOTBODRAFT_191394</name>
</gene>
<feature type="compositionally biased region" description="Polar residues" evidence="1">
    <location>
        <begin position="627"/>
        <end position="647"/>
    </location>
</feature>
<accession>A0A067M082</accession>
<feature type="compositionally biased region" description="Basic and acidic residues" evidence="1">
    <location>
        <begin position="1273"/>
        <end position="1312"/>
    </location>
</feature>
<feature type="compositionally biased region" description="Polar residues" evidence="1">
    <location>
        <begin position="548"/>
        <end position="560"/>
    </location>
</feature>
<evidence type="ECO:0000256" key="2">
    <source>
        <dbReference type="SAM" id="Phobius"/>
    </source>
</evidence>
<feature type="chain" id="PRO_5001644274" evidence="3">
    <location>
        <begin position="19"/>
        <end position="1461"/>
    </location>
</feature>
<feature type="compositionally biased region" description="Basic and acidic residues" evidence="1">
    <location>
        <begin position="1320"/>
        <end position="1332"/>
    </location>
</feature>
<keyword evidence="2" id="KW-1133">Transmembrane helix</keyword>
<sequence>MLLAYVFAAATLTWSVITKGFTDYGPIQRRGDVALKWVVEEATFVVSTSFTGFDYITSSTSFASVGTALQRGLTFVTGNNAGPVVATEEEQAGKYFNVEDNDAFFWNKDSNVPADWPQRVNLSVPTLPKEKPDDEQKLGQMSALSSSASNQTEPVSPQDIPADDMGPVDQPGRLAVNIPANESVLVDVVDYVNNTDPVSALPAETENTGSVKVLSNHNVTEGKPPANSAQGTQLHITTSLYEDKISLTVYVTQDGASEMTITSVNLCLWTVFMFGALIAVVFIIAITFFIAVVLYLHSVFSRPVFILIPAPTPAPVQLPAPAAYQDIQDDPRPVYVLEEPKSIMDNILPLTGVASGSQSTVALGQYGTPMALDIVEDIVEEHDSPSDSVTADFTDAAYVSAPGVLQDNGVPDAIDEHEDQVTFGAEGGEGNGTEGPQIIYAEQDPTPSFSASESSTASVQVGKYTMDVISTPRAGQDFGEVVAALETPNFAPALNYSESDATSTSVQVFSRTPSAIVKDGKAVFVLERISQTPAFPGNDNDAEATQYDAPSSSAPSSKCGTAQDAAVGPISKPTHMLRVVNANPVTSSTRSSSDSSEESFPARREEVIRAYPVAYGEDSASLDAPELSTSGQSREPVSNTFGMSQQTRSDEGQGQGQGQGAHVLQVRNADELEASSSVQVQDNANADTSRPRFQNRIFYPGWENDTHASSSLEEGYCYTLDLSLASGGTYGNSCTSTEDEDVTGAGTGTGFHSFSRTFGLEDHFREDLEQRVAHEESDSRGFSGSEAGAQSRYEDGHVVEAESEGRPDRRREWRWETDGVEQEDDVIESGSYSSFARGRNVLVGLDLDTGIPRAIAARVRDASSAPGTSVSAAAEEQIREVREMRRRMMERIDLGVSLSSHRSVDEEDGVQGQEQGTSSWAESVWQASVEEQSQPSAQVIAQPPAPAPVPAPMDANLSPADISDAASSIVCGDNILDHSAFFRDGHEGRSGTPDPIAATIVREVYGITPLKYSPFIKPEAALAPAQTEEAPSPTVTMADRRVPFGVRTNRQEIPQPQSQVQVVASLKVAKSAAKKGMDENENAVPRPSTKQAGPKARAPKSDKVPKIQIQVQAPVQAEVQAQTPGPSQIAKSLPSEAKSEPEIESYSKFKPADWSPRRRTCIKEFKILSYVPKPRPASAPARGEYVPFSPRHFKPTQWSPRHPRRTAGQGQSERVLERGSASAKAAPSGDSGAAVTVEETDMGTGGGEGSGGASSTSTSTTRGLSPRAAALVDHYKQKRAERLQREKEEAERAEKEEEEREKEVAEKDTEKTGRRRRTRAEKGKGREVEVARLSHFTGRQESSRLRVARGILLGSRQRMAEQTDEDWHMDRVEARGVFDAHGLGIHDNTPASEVATTPEDRPSELKSVGFAATTASEDAPTPKAEFRSTFKRSSTPYPKTTSVASRLRDIPPRPEARLGFY</sequence>
<evidence type="ECO:0000256" key="1">
    <source>
        <dbReference type="SAM" id="MobiDB-lite"/>
    </source>
</evidence>
<dbReference type="EMBL" id="KL198084">
    <property type="protein sequence ID" value="KDQ08924.1"/>
    <property type="molecule type" value="Genomic_DNA"/>
</dbReference>
<keyword evidence="5" id="KW-1185">Reference proteome</keyword>
<feature type="compositionally biased region" description="Polar residues" evidence="1">
    <location>
        <begin position="1431"/>
        <end position="1444"/>
    </location>
</feature>
<feature type="region of interest" description="Disordered" evidence="1">
    <location>
        <begin position="1381"/>
        <end position="1461"/>
    </location>
</feature>
<feature type="compositionally biased region" description="Basic and acidic residues" evidence="1">
    <location>
        <begin position="1446"/>
        <end position="1461"/>
    </location>
</feature>
<reference evidence="5" key="1">
    <citation type="journal article" date="2014" name="Proc. Natl. Acad. Sci. U.S.A.">
        <title>Extensive sampling of basidiomycete genomes demonstrates inadequacy of the white-rot/brown-rot paradigm for wood decay fungi.</title>
        <authorList>
            <person name="Riley R."/>
            <person name="Salamov A.A."/>
            <person name="Brown D.W."/>
            <person name="Nagy L.G."/>
            <person name="Floudas D."/>
            <person name="Held B.W."/>
            <person name="Levasseur A."/>
            <person name="Lombard V."/>
            <person name="Morin E."/>
            <person name="Otillar R."/>
            <person name="Lindquist E.A."/>
            <person name="Sun H."/>
            <person name="LaButti K.M."/>
            <person name="Schmutz J."/>
            <person name="Jabbour D."/>
            <person name="Luo H."/>
            <person name="Baker S.E."/>
            <person name="Pisabarro A.G."/>
            <person name="Walton J.D."/>
            <person name="Blanchette R.A."/>
            <person name="Henrissat B."/>
            <person name="Martin F."/>
            <person name="Cullen D."/>
            <person name="Hibbett D.S."/>
            <person name="Grigoriev I.V."/>
        </authorList>
    </citation>
    <scope>NUCLEOTIDE SEQUENCE [LARGE SCALE GENOMIC DNA]</scope>
    <source>
        <strain evidence="5">FD-172 SS1</strain>
    </source>
</reference>